<accession>A0A0F9X1T1</accession>
<dbReference type="Gene3D" id="1.10.3230.30">
    <property type="entry name" value="Phage gp6-like head-tail connector protein"/>
    <property type="match status" value="1"/>
</dbReference>
<proteinExistence type="predicted"/>
<reference evidence="1" key="1">
    <citation type="journal article" date="2015" name="Nature">
        <title>Complex archaea that bridge the gap between prokaryotes and eukaryotes.</title>
        <authorList>
            <person name="Spang A."/>
            <person name="Saw J.H."/>
            <person name="Jorgensen S.L."/>
            <person name="Zaremba-Niedzwiedzka K."/>
            <person name="Martijn J."/>
            <person name="Lind A.E."/>
            <person name="van Eijk R."/>
            <person name="Schleper C."/>
            <person name="Guy L."/>
            <person name="Ettema T.J."/>
        </authorList>
    </citation>
    <scope>NUCLEOTIDE SEQUENCE</scope>
</reference>
<dbReference type="AlphaFoldDB" id="A0A0F9X1T1"/>
<dbReference type="EMBL" id="LAZR01000160">
    <property type="protein sequence ID" value="KKN85363.1"/>
    <property type="molecule type" value="Genomic_DNA"/>
</dbReference>
<name>A0A0F9X1T1_9ZZZZ</name>
<dbReference type="NCBIfam" id="TIGR02215">
    <property type="entry name" value="phage_chp_gp8"/>
    <property type="match status" value="1"/>
</dbReference>
<comment type="caution">
    <text evidence="1">The sequence shown here is derived from an EMBL/GenBank/DDBJ whole genome shotgun (WGS) entry which is preliminary data.</text>
</comment>
<dbReference type="InterPro" id="IPR006450">
    <property type="entry name" value="Phage_HK97_gp6-like"/>
</dbReference>
<sequence length="198" mass="21567">MLIEETGVAQADLPLEPFKAHLRMGSGFGTETVQEPVLAGFLRAAIAAIEARTGKALITRQFALTLPEWKDTQAQALPVGPVQGIVSVTVVSRDGPETMIEPQRYWLVRDMQVPLLKPSGAMLPYIPPQGSVEIVFEAGLGQSWGAVPADLQQAVLMLAAHYYEYRHETRLGDGCMPFGVSSLIERYRPLRIGLGARA</sequence>
<dbReference type="NCBIfam" id="TIGR01560">
    <property type="entry name" value="put_DNA_pack"/>
    <property type="match status" value="1"/>
</dbReference>
<evidence type="ECO:0008006" key="2">
    <source>
        <dbReference type="Google" id="ProtNLM"/>
    </source>
</evidence>
<dbReference type="CDD" id="cd08054">
    <property type="entry name" value="gp6"/>
    <property type="match status" value="1"/>
</dbReference>
<evidence type="ECO:0000313" key="1">
    <source>
        <dbReference type="EMBL" id="KKN85363.1"/>
    </source>
</evidence>
<gene>
    <name evidence="1" type="ORF">LCGC14_0280210</name>
</gene>
<protein>
    <recommendedName>
        <fullName evidence="2">Phage gp6-like head-tail connector protein</fullName>
    </recommendedName>
</protein>
<dbReference type="InterPro" id="IPR011738">
    <property type="entry name" value="Phage_CHP"/>
</dbReference>
<organism evidence="1">
    <name type="scientific">marine sediment metagenome</name>
    <dbReference type="NCBI Taxonomy" id="412755"/>
    <lineage>
        <taxon>unclassified sequences</taxon>
        <taxon>metagenomes</taxon>
        <taxon>ecological metagenomes</taxon>
    </lineage>
</organism>